<evidence type="ECO:0000313" key="4">
    <source>
        <dbReference type="Proteomes" id="UP000544134"/>
    </source>
</evidence>
<proteinExistence type="predicted"/>
<dbReference type="EMBL" id="JABBGJ010000010">
    <property type="protein sequence ID" value="NML98549.1"/>
    <property type="molecule type" value="Genomic_DNA"/>
</dbReference>
<feature type="region of interest" description="Disordered" evidence="1">
    <location>
        <begin position="1"/>
        <end position="20"/>
    </location>
</feature>
<organism evidence="3 4">
    <name type="scientific">Paraburkholderia polaris</name>
    <dbReference type="NCBI Taxonomy" id="2728848"/>
    <lineage>
        <taxon>Bacteria</taxon>
        <taxon>Pseudomonadati</taxon>
        <taxon>Pseudomonadota</taxon>
        <taxon>Betaproteobacteria</taxon>
        <taxon>Burkholderiales</taxon>
        <taxon>Burkholderiaceae</taxon>
        <taxon>Paraburkholderia</taxon>
    </lineage>
</organism>
<dbReference type="Proteomes" id="UP000544134">
    <property type="component" value="Unassembled WGS sequence"/>
</dbReference>
<comment type="caution">
    <text evidence="3">The sequence shown here is derived from an EMBL/GenBank/DDBJ whole genome shotgun (WGS) entry which is preliminary data.</text>
</comment>
<gene>
    <name evidence="3" type="ORF">HHL24_11365</name>
</gene>
<dbReference type="AlphaFoldDB" id="A0A848IAX1"/>
<keyword evidence="2" id="KW-1133">Transmembrane helix</keyword>
<protein>
    <submittedName>
        <fullName evidence="3">Uncharacterized protein</fullName>
    </submittedName>
</protein>
<accession>A0A848IAX1</accession>
<keyword evidence="2" id="KW-0812">Transmembrane</keyword>
<sequence length="134" mass="14480">MNDPIGHGHSPENGNGQQHPSWSNAMVRLLGGLMLIVTALTSLLTAIGKLDNELSDKGRQDLNHVLYSTRLIEFTRCRSLEGVPASLDAGSGGVKNDAVLDIPDEDFYHSVHAKEISGGRNCNFGNSYCTEDLD</sequence>
<feature type="transmembrane region" description="Helical" evidence="2">
    <location>
        <begin position="25"/>
        <end position="47"/>
    </location>
</feature>
<evidence type="ECO:0000313" key="3">
    <source>
        <dbReference type="EMBL" id="NML98549.1"/>
    </source>
</evidence>
<name>A0A848IAX1_9BURK</name>
<reference evidence="3 4" key="1">
    <citation type="submission" date="2020-04" db="EMBL/GenBank/DDBJ databases">
        <title>Paraburkholderia sp. RP-4-7 isolated from soil.</title>
        <authorList>
            <person name="Dahal R.H."/>
        </authorList>
    </citation>
    <scope>NUCLEOTIDE SEQUENCE [LARGE SCALE GENOMIC DNA]</scope>
    <source>
        <strain evidence="3 4">RP-4-7</strain>
    </source>
</reference>
<keyword evidence="2" id="KW-0472">Membrane</keyword>
<keyword evidence="4" id="KW-1185">Reference proteome</keyword>
<dbReference type="RefSeq" id="WP_169485581.1">
    <property type="nucleotide sequence ID" value="NZ_JABBGJ010000010.1"/>
</dbReference>
<evidence type="ECO:0000256" key="1">
    <source>
        <dbReference type="SAM" id="MobiDB-lite"/>
    </source>
</evidence>
<evidence type="ECO:0000256" key="2">
    <source>
        <dbReference type="SAM" id="Phobius"/>
    </source>
</evidence>